<evidence type="ECO:0000313" key="2">
    <source>
        <dbReference type="EMBL" id="QDQ28877.1"/>
    </source>
</evidence>
<evidence type="ECO:0000256" key="1">
    <source>
        <dbReference type="SAM" id="SignalP"/>
    </source>
</evidence>
<dbReference type="AlphaFoldDB" id="A0A516SL33"/>
<keyword evidence="1" id="KW-0732">Signal</keyword>
<dbReference type="KEGG" id="cari:FNU76_22385"/>
<dbReference type="OrthoDB" id="9133137at2"/>
<dbReference type="RefSeq" id="WP_144280260.1">
    <property type="nucleotide sequence ID" value="NZ_CP041730.1"/>
</dbReference>
<feature type="chain" id="PRO_5021916099" description="Amino acid ABC transporter substrate-binding protein" evidence="1">
    <location>
        <begin position="22"/>
        <end position="261"/>
    </location>
</feature>
<evidence type="ECO:0000313" key="3">
    <source>
        <dbReference type="Proteomes" id="UP000317550"/>
    </source>
</evidence>
<dbReference type="EMBL" id="CP041730">
    <property type="protein sequence ID" value="QDQ28877.1"/>
    <property type="molecule type" value="Genomic_DNA"/>
</dbReference>
<proteinExistence type="predicted"/>
<dbReference type="Gene3D" id="3.40.190.10">
    <property type="entry name" value="Periplasmic binding protein-like II"/>
    <property type="match status" value="2"/>
</dbReference>
<protein>
    <recommendedName>
        <fullName evidence="4">Amino acid ABC transporter substrate-binding protein</fullName>
    </recommendedName>
</protein>
<name>A0A516SL33_9NEIS</name>
<evidence type="ECO:0008006" key="4">
    <source>
        <dbReference type="Google" id="ProtNLM"/>
    </source>
</evidence>
<dbReference type="Proteomes" id="UP000317550">
    <property type="component" value="Chromosome"/>
</dbReference>
<sequence>MTPLRLILATALLLAAGSASATESAWRFCHEDNETYPWILKEREGLYVTLTRLAAKRADVQIELVKLPWKRCMAEVKSGVMDGVLGAGFLPERCEIGAYPGEQPCKPDPMLRLYIDRFLIYYNKQRPLSWDGRKLSGYKRRIAVQPGFVVSRLLKEMGVPVDESDKEPYQILRKVSAGMVEGAILQGPVADPLLKDVADFGATIERLPMAFQEYPTWLMMSHQRYKADPKRARALWLAYSQARDSAEYQAAKAALGYNEAN</sequence>
<dbReference type="SUPFAM" id="SSF53850">
    <property type="entry name" value="Periplasmic binding protein-like II"/>
    <property type="match status" value="1"/>
</dbReference>
<organism evidence="2 3">
    <name type="scientific">Chitinimonas arctica</name>
    <dbReference type="NCBI Taxonomy" id="2594795"/>
    <lineage>
        <taxon>Bacteria</taxon>
        <taxon>Pseudomonadati</taxon>
        <taxon>Pseudomonadota</taxon>
        <taxon>Betaproteobacteria</taxon>
        <taxon>Neisseriales</taxon>
        <taxon>Chitinibacteraceae</taxon>
        <taxon>Chitinimonas</taxon>
    </lineage>
</organism>
<feature type="signal peptide" evidence="1">
    <location>
        <begin position="1"/>
        <end position="21"/>
    </location>
</feature>
<gene>
    <name evidence="2" type="ORF">FNU76_22385</name>
</gene>
<keyword evidence="3" id="KW-1185">Reference proteome</keyword>
<reference evidence="3" key="1">
    <citation type="submission" date="2019-07" db="EMBL/GenBank/DDBJ databases">
        <title>Chitinimonas sp. nov., isolated from Ny-Alesund, arctica soil.</title>
        <authorList>
            <person name="Xu Q."/>
            <person name="Peng F."/>
        </authorList>
    </citation>
    <scope>NUCLEOTIDE SEQUENCE [LARGE SCALE GENOMIC DNA]</scope>
    <source>
        <strain evidence="3">R3-44</strain>
    </source>
</reference>
<accession>A0A516SL33</accession>